<feature type="non-terminal residue" evidence="5">
    <location>
        <position position="1"/>
    </location>
</feature>
<dbReference type="Pfam" id="PF00098">
    <property type="entry name" value="zf-CCHC"/>
    <property type="match status" value="1"/>
</dbReference>
<feature type="non-terminal residue" evidence="5">
    <location>
        <position position="89"/>
    </location>
</feature>
<evidence type="ECO:0000256" key="3">
    <source>
        <dbReference type="SAM" id="MobiDB-lite"/>
    </source>
</evidence>
<evidence type="ECO:0000256" key="1">
    <source>
        <dbReference type="ARBA" id="ARBA00022707"/>
    </source>
</evidence>
<comment type="caution">
    <text evidence="5">The sequence shown here is derived from an EMBL/GenBank/DDBJ whole genome shotgun (WGS) entry which is preliminary data.</text>
</comment>
<evidence type="ECO:0000313" key="6">
    <source>
        <dbReference type="Proteomes" id="UP000551127"/>
    </source>
</evidence>
<dbReference type="Proteomes" id="UP000551127">
    <property type="component" value="Unassembled WGS sequence"/>
</dbReference>
<feature type="domain" description="CCHC-type" evidence="4">
    <location>
        <begin position="52"/>
        <end position="66"/>
    </location>
</feature>
<dbReference type="InterPro" id="IPR050195">
    <property type="entry name" value="Primate_lentivir_Gag_pol-like"/>
</dbReference>
<dbReference type="InterPro" id="IPR008916">
    <property type="entry name" value="Retrov_capsid_C"/>
</dbReference>
<dbReference type="PANTHER" id="PTHR40389:SF2">
    <property type="entry name" value="ENDOGENOUS RETROVIRUS GROUP K MEMBER 24 GAG POLYPROTEIN-RELATED"/>
    <property type="match status" value="1"/>
</dbReference>
<dbReference type="EMBL" id="VYZL01003335">
    <property type="protein sequence ID" value="NWR61257.1"/>
    <property type="molecule type" value="Genomic_DNA"/>
</dbReference>
<dbReference type="OrthoDB" id="9386882at2759"/>
<keyword evidence="2" id="KW-0862">Zinc</keyword>
<protein>
    <submittedName>
        <fullName evidence="5">POK9 protein</fullName>
    </submittedName>
</protein>
<evidence type="ECO:0000259" key="4">
    <source>
        <dbReference type="PROSITE" id="PS50158"/>
    </source>
</evidence>
<dbReference type="GO" id="GO:0008270">
    <property type="term" value="F:zinc ion binding"/>
    <property type="evidence" value="ECO:0007669"/>
    <property type="project" value="UniProtKB-KW"/>
</dbReference>
<dbReference type="Gene3D" id="4.10.60.10">
    <property type="entry name" value="Zinc finger, CCHC-type"/>
    <property type="match status" value="1"/>
</dbReference>
<keyword evidence="1" id="KW-0519">Myristate</keyword>
<keyword evidence="2" id="KW-0479">Metal-binding</keyword>
<name>A0A7K4YQK8_BUCAB</name>
<dbReference type="SMART" id="SM00343">
    <property type="entry name" value="ZnF_C2HC"/>
    <property type="match status" value="1"/>
</dbReference>
<dbReference type="AlphaFoldDB" id="A0A7K4YQK8"/>
<feature type="region of interest" description="Disordered" evidence="3">
    <location>
        <begin position="67"/>
        <end position="89"/>
    </location>
</feature>
<dbReference type="InterPro" id="IPR036875">
    <property type="entry name" value="Znf_CCHC_sf"/>
</dbReference>
<gene>
    <name evidence="5" type="primary">Ervk9_2</name>
    <name evidence="5" type="ORF">BUCABY_R16060</name>
</gene>
<keyword evidence="1" id="KW-0449">Lipoprotein</keyword>
<keyword evidence="2" id="KW-0863">Zinc-finger</keyword>
<sequence>ANADCKRILLPLPRTATIVQMIEACNRVGSVEHHTMALAEAFSAALNVKNKKCYNCGQTGHLKTQCQAKKNRKQGHPPANDSEKICERC</sequence>
<dbReference type="GO" id="GO:0003676">
    <property type="term" value="F:nucleic acid binding"/>
    <property type="evidence" value="ECO:0007669"/>
    <property type="project" value="InterPro"/>
</dbReference>
<organism evidence="5 6">
    <name type="scientific">Bucorvus abyssinicus</name>
    <name type="common">Northern ground-hornbill</name>
    <name type="synonym">Abyssinian ground-hornbill</name>
    <dbReference type="NCBI Taxonomy" id="153643"/>
    <lineage>
        <taxon>Eukaryota</taxon>
        <taxon>Metazoa</taxon>
        <taxon>Chordata</taxon>
        <taxon>Craniata</taxon>
        <taxon>Vertebrata</taxon>
        <taxon>Euteleostomi</taxon>
        <taxon>Archelosauria</taxon>
        <taxon>Archosauria</taxon>
        <taxon>Dinosauria</taxon>
        <taxon>Saurischia</taxon>
        <taxon>Theropoda</taxon>
        <taxon>Coelurosauria</taxon>
        <taxon>Aves</taxon>
        <taxon>Neognathae</taxon>
        <taxon>Neoaves</taxon>
        <taxon>Telluraves</taxon>
        <taxon>Coraciimorphae</taxon>
        <taxon>Bucerotiformes</taxon>
        <taxon>Bucorvidae</taxon>
        <taxon>Bucorvus</taxon>
    </lineage>
</organism>
<dbReference type="SUPFAM" id="SSF57756">
    <property type="entry name" value="Retrovirus zinc finger-like domains"/>
    <property type="match status" value="1"/>
</dbReference>
<reference evidence="5 6" key="1">
    <citation type="submission" date="2019-09" db="EMBL/GenBank/DDBJ databases">
        <title>Bird 10,000 Genomes (B10K) Project - Family phase.</title>
        <authorList>
            <person name="Zhang G."/>
        </authorList>
    </citation>
    <scope>NUCLEOTIDE SEQUENCE [LARGE SCALE GENOMIC DNA]</scope>
    <source>
        <strain evidence="5">B10K-DU-012-80</strain>
    </source>
</reference>
<accession>A0A7K4YQK8</accession>
<dbReference type="PROSITE" id="PS50158">
    <property type="entry name" value="ZF_CCHC"/>
    <property type="match status" value="1"/>
</dbReference>
<dbReference type="Gene3D" id="1.10.1200.30">
    <property type="match status" value="1"/>
</dbReference>
<dbReference type="InterPro" id="IPR001878">
    <property type="entry name" value="Znf_CCHC"/>
</dbReference>
<keyword evidence="6" id="KW-1185">Reference proteome</keyword>
<evidence type="ECO:0000313" key="5">
    <source>
        <dbReference type="EMBL" id="NWR61257.1"/>
    </source>
</evidence>
<proteinExistence type="predicted"/>
<dbReference type="PANTHER" id="PTHR40389">
    <property type="entry name" value="ENDOGENOUS RETROVIRUS GROUP K MEMBER 24 GAG POLYPROTEIN-RELATED"/>
    <property type="match status" value="1"/>
</dbReference>
<evidence type="ECO:0000256" key="2">
    <source>
        <dbReference type="PROSITE-ProRule" id="PRU00047"/>
    </source>
</evidence>